<dbReference type="SUPFAM" id="SSF52266">
    <property type="entry name" value="SGNH hydrolase"/>
    <property type="match status" value="1"/>
</dbReference>
<dbReference type="EMBL" id="KV750931">
    <property type="protein sequence ID" value="OCL02554.1"/>
    <property type="molecule type" value="Genomic_DNA"/>
</dbReference>
<keyword evidence="2" id="KW-0732">Signal</keyword>
<dbReference type="Pfam" id="PF00657">
    <property type="entry name" value="Lipase_GDSL"/>
    <property type="match status" value="1"/>
</dbReference>
<name>A0A8E2JMV4_9PEZI</name>
<sequence>MGRLIRLSPLALLAFSASAAPLRGKSSEFIWASTKALIAFGDSYTYVQGTRGYVNSTFIGSQLDISYTPQELLTDLIVQNQTGTAEGGPNWIEYLTRCGLKPGYTSPLTCEPQLWDFAFGGADISVDFTPLHHNWTVSLENQVKQFISYGNPVLENFLDKKKTLIAIWIGINDIGDSAKYAVNFPTFYNTLQNHLFSLVSSLYSLGYPNFLFFNLPPLNRRPGLIDSANPLPNATMIDYGILDEPAKYGFVNTTNYCAAYNQPDILTDPEEYGCLPQDEYFWFNSGHMTSHVHKILAGALEEFLEKNSRR</sequence>
<feature type="signal peptide" evidence="2">
    <location>
        <begin position="1"/>
        <end position="19"/>
    </location>
</feature>
<proteinExistence type="predicted"/>
<dbReference type="CDD" id="cd01846">
    <property type="entry name" value="fatty_acyltransferase_like"/>
    <property type="match status" value="1"/>
</dbReference>
<dbReference type="Gene3D" id="3.40.50.1110">
    <property type="entry name" value="SGNH hydrolase"/>
    <property type="match status" value="1"/>
</dbReference>
<dbReference type="PANTHER" id="PTHR45648">
    <property type="entry name" value="GDSL LIPASE/ACYLHYDROLASE FAMILY PROTEIN (AFU_ORTHOLOGUE AFUA_4G14700)"/>
    <property type="match status" value="1"/>
</dbReference>
<evidence type="ECO:0000313" key="4">
    <source>
        <dbReference type="Proteomes" id="UP000250140"/>
    </source>
</evidence>
<accession>A0A8E2JMV4</accession>
<keyword evidence="4" id="KW-1185">Reference proteome</keyword>
<dbReference type="InterPro" id="IPR036514">
    <property type="entry name" value="SGNH_hydro_sf"/>
</dbReference>
<evidence type="ECO:0000256" key="1">
    <source>
        <dbReference type="ARBA" id="ARBA00022801"/>
    </source>
</evidence>
<dbReference type="GO" id="GO:0016788">
    <property type="term" value="F:hydrolase activity, acting on ester bonds"/>
    <property type="evidence" value="ECO:0007669"/>
    <property type="project" value="InterPro"/>
</dbReference>
<dbReference type="InterPro" id="IPR001087">
    <property type="entry name" value="GDSL"/>
</dbReference>
<gene>
    <name evidence="3" type="ORF">AOQ84DRAFT_422558</name>
</gene>
<dbReference type="PANTHER" id="PTHR45648:SF85">
    <property type="entry name" value="A, PUTATIVE (AFU_ORTHOLOGUE AFUA_2G10760)-RELATED"/>
    <property type="match status" value="1"/>
</dbReference>
<keyword evidence="1" id="KW-0378">Hydrolase</keyword>
<dbReference type="InterPro" id="IPR051058">
    <property type="entry name" value="GDSL_Est/Lipase"/>
</dbReference>
<feature type="chain" id="PRO_5034491065" evidence="2">
    <location>
        <begin position="20"/>
        <end position="310"/>
    </location>
</feature>
<dbReference type="AlphaFoldDB" id="A0A8E2JMV4"/>
<reference evidence="3 4" key="1">
    <citation type="journal article" date="2016" name="Nat. Commun.">
        <title>Ectomycorrhizal ecology is imprinted in the genome of the dominant symbiotic fungus Cenococcum geophilum.</title>
        <authorList>
            <consortium name="DOE Joint Genome Institute"/>
            <person name="Peter M."/>
            <person name="Kohler A."/>
            <person name="Ohm R.A."/>
            <person name="Kuo A."/>
            <person name="Krutzmann J."/>
            <person name="Morin E."/>
            <person name="Arend M."/>
            <person name="Barry K.W."/>
            <person name="Binder M."/>
            <person name="Choi C."/>
            <person name="Clum A."/>
            <person name="Copeland A."/>
            <person name="Grisel N."/>
            <person name="Haridas S."/>
            <person name="Kipfer T."/>
            <person name="LaButti K."/>
            <person name="Lindquist E."/>
            <person name="Lipzen A."/>
            <person name="Maire R."/>
            <person name="Meier B."/>
            <person name="Mihaltcheva S."/>
            <person name="Molinier V."/>
            <person name="Murat C."/>
            <person name="Poggeler S."/>
            <person name="Quandt C.A."/>
            <person name="Sperisen C."/>
            <person name="Tritt A."/>
            <person name="Tisserant E."/>
            <person name="Crous P.W."/>
            <person name="Henrissat B."/>
            <person name="Nehls U."/>
            <person name="Egli S."/>
            <person name="Spatafora J.W."/>
            <person name="Grigoriev I.V."/>
            <person name="Martin F.M."/>
        </authorList>
    </citation>
    <scope>NUCLEOTIDE SEQUENCE [LARGE SCALE GENOMIC DNA]</scope>
    <source>
        <strain evidence="3 4">CBS 207.34</strain>
    </source>
</reference>
<evidence type="ECO:0000313" key="3">
    <source>
        <dbReference type="EMBL" id="OCL02554.1"/>
    </source>
</evidence>
<dbReference type="OrthoDB" id="1600564at2759"/>
<evidence type="ECO:0000256" key="2">
    <source>
        <dbReference type="SAM" id="SignalP"/>
    </source>
</evidence>
<organism evidence="3 4">
    <name type="scientific">Glonium stellatum</name>
    <dbReference type="NCBI Taxonomy" id="574774"/>
    <lineage>
        <taxon>Eukaryota</taxon>
        <taxon>Fungi</taxon>
        <taxon>Dikarya</taxon>
        <taxon>Ascomycota</taxon>
        <taxon>Pezizomycotina</taxon>
        <taxon>Dothideomycetes</taxon>
        <taxon>Pleosporomycetidae</taxon>
        <taxon>Gloniales</taxon>
        <taxon>Gloniaceae</taxon>
        <taxon>Glonium</taxon>
    </lineage>
</organism>
<dbReference type="Proteomes" id="UP000250140">
    <property type="component" value="Unassembled WGS sequence"/>
</dbReference>
<protein>
    <submittedName>
        <fullName evidence="3">Carbohydrate esterase family 16 protein</fullName>
    </submittedName>
</protein>